<proteinExistence type="predicted"/>
<comment type="caution">
    <text evidence="7">The sequence shown here is derived from an EMBL/GenBank/DDBJ whole genome shotgun (WGS) entry which is preliminary data.</text>
</comment>
<dbReference type="GO" id="GO:0003677">
    <property type="term" value="F:DNA binding"/>
    <property type="evidence" value="ECO:0007669"/>
    <property type="project" value="UniProtKB-KW"/>
</dbReference>
<evidence type="ECO:0000256" key="1">
    <source>
        <dbReference type="ARBA" id="ARBA00023015"/>
    </source>
</evidence>
<dbReference type="SUPFAM" id="SSF57701">
    <property type="entry name" value="Zn2/Cys6 DNA-binding domain"/>
    <property type="match status" value="1"/>
</dbReference>
<evidence type="ECO:0000259" key="6">
    <source>
        <dbReference type="PROSITE" id="PS50048"/>
    </source>
</evidence>
<dbReference type="CDD" id="cd00067">
    <property type="entry name" value="GAL4"/>
    <property type="match status" value="1"/>
</dbReference>
<keyword evidence="1" id="KW-0805">Transcription regulation</keyword>
<dbReference type="GO" id="GO:0008270">
    <property type="term" value="F:zinc ion binding"/>
    <property type="evidence" value="ECO:0007669"/>
    <property type="project" value="InterPro"/>
</dbReference>
<name>A0A1S9RVJ4_PENBI</name>
<evidence type="ECO:0000256" key="5">
    <source>
        <dbReference type="SAM" id="MobiDB-lite"/>
    </source>
</evidence>
<accession>A0A1S9RVJ4</accession>
<feature type="region of interest" description="Disordered" evidence="5">
    <location>
        <begin position="298"/>
        <end position="318"/>
    </location>
</feature>
<gene>
    <name evidence="7" type="ORF">PEBR_27505</name>
</gene>
<protein>
    <submittedName>
        <fullName evidence="7">Zn(II)2Cys6 transcription factor</fullName>
    </submittedName>
</protein>
<dbReference type="Pfam" id="PF00172">
    <property type="entry name" value="Zn_clus"/>
    <property type="match status" value="1"/>
</dbReference>
<feature type="domain" description="Zn(2)-C6 fungal-type" evidence="6">
    <location>
        <begin position="135"/>
        <end position="164"/>
    </location>
</feature>
<dbReference type="InterPro" id="IPR001138">
    <property type="entry name" value="Zn2Cys6_DnaBD"/>
</dbReference>
<evidence type="ECO:0000313" key="8">
    <source>
        <dbReference type="Proteomes" id="UP000190744"/>
    </source>
</evidence>
<sequence>MSPKSRLPSERRAWNAEKNSFLNHRSSRHLLSTVYSNGSKSHNQLLFLHSKEIHWPHIVLAGGDNISRSSVLPIDNVGFSGPKSRLNIKIVQRGNSEPSADHRITSRRFSGVSNIRGLPALVTMPRALKPPVKAVCLACRSSKTRCDGERPCRSCLSRGRECHYQPSRRGGPRRGIRYAELQQHHLSAEDQGAHNPSSPSEIDESFEPLLDNMLGLVTPLAGVHNLDVSPDALSDTSGARQLWGQLTPSADDQFLSASIPEAEPSAVRSYRCEEDIANAYYIYIHQYLPLLPPSIIPQREDQPTLSRPSKETNEAKKTDLPFWPQSSLSLALSALLVLIPPSQGPFSMTEASIVLRRTYAQLFAQAALASVEKEIDEIGPTVHLNAPGACLSQGHSPLHSQVPLQLEPILALVVLAIYEYCQRGNVSRMRGRINQAVTTAMDISLHQFGSTTAEASEAQRRAWWITMFVAYLSSNLHLAPPVVTADDPRITTAYPSLGVHLEPWALLIKAQQTLYASNQMVQRIERITNETPPPSLGAQIKSLDAVITTLMTKSDQYLRYTFDEDGEGLIAENMWRISRIVIYTARARLHRFRAFMDFPLFLDRYCHLASINTNYPSSTPVPSPTWVTDRNSFFPFTEQESSNVCLKTALVVATAFRNLPYPNTYGTQHRERSPMTSRSMISSVGLIRKSPHTIPYFACCAMQSCYSLLMILHKIRACLATDRLASCYHLLNKPETATEISDAERLIEELRHGVEFLGMSLKSDIIFEGVGGMGREIEHAYLAAFPECSEF</sequence>
<dbReference type="SMART" id="SM00066">
    <property type="entry name" value="GAL4"/>
    <property type="match status" value="1"/>
</dbReference>
<dbReference type="CDD" id="cd12148">
    <property type="entry name" value="fungal_TF_MHR"/>
    <property type="match status" value="1"/>
</dbReference>
<keyword evidence="3" id="KW-0804">Transcription</keyword>
<dbReference type="PROSITE" id="PS50048">
    <property type="entry name" value="ZN2_CY6_FUNGAL_2"/>
    <property type="match status" value="1"/>
</dbReference>
<dbReference type="PANTHER" id="PTHR47431:SF5">
    <property type="entry name" value="ZN(II)2CYS6 TRANSCRIPTION FACTOR (EUROFUNG)"/>
    <property type="match status" value="1"/>
</dbReference>
<dbReference type="PANTHER" id="PTHR47431">
    <property type="entry name" value="ZN(II)2CYS6 TRANSCRIPTION FACTOR (EUROFUNG)-RELATED"/>
    <property type="match status" value="1"/>
</dbReference>
<evidence type="ECO:0000256" key="3">
    <source>
        <dbReference type="ARBA" id="ARBA00023163"/>
    </source>
</evidence>
<keyword evidence="4" id="KW-0539">Nucleus</keyword>
<organism evidence="7 8">
    <name type="scientific">Penicillium brasilianum</name>
    <dbReference type="NCBI Taxonomy" id="104259"/>
    <lineage>
        <taxon>Eukaryota</taxon>
        <taxon>Fungi</taxon>
        <taxon>Dikarya</taxon>
        <taxon>Ascomycota</taxon>
        <taxon>Pezizomycotina</taxon>
        <taxon>Eurotiomycetes</taxon>
        <taxon>Eurotiomycetidae</taxon>
        <taxon>Eurotiales</taxon>
        <taxon>Aspergillaceae</taxon>
        <taxon>Penicillium</taxon>
    </lineage>
</organism>
<keyword evidence="2" id="KW-0238">DNA-binding</keyword>
<evidence type="ECO:0000256" key="2">
    <source>
        <dbReference type="ARBA" id="ARBA00023125"/>
    </source>
</evidence>
<reference evidence="8" key="1">
    <citation type="submission" date="2015-09" db="EMBL/GenBank/DDBJ databases">
        <authorList>
            <person name="Fill T.P."/>
            <person name="Baretta J.F."/>
            <person name="de Almeida L.G."/>
            <person name="Rocha M."/>
            <person name="de Souza D.H."/>
            <person name="Malavazi I."/>
            <person name="Cerdeira L.T."/>
            <person name="Hong H."/>
            <person name="Samborskyy M."/>
            <person name="de Vasconcelos A.T."/>
            <person name="Leadlay P."/>
            <person name="Rodrigues-Filho E."/>
        </authorList>
    </citation>
    <scope>NUCLEOTIDE SEQUENCE [LARGE SCALE GENOMIC DNA]</scope>
    <source>
        <strain evidence="8">LaBioMMi 136</strain>
    </source>
</reference>
<evidence type="ECO:0000313" key="7">
    <source>
        <dbReference type="EMBL" id="OOQ89341.1"/>
    </source>
</evidence>
<dbReference type="Proteomes" id="UP000190744">
    <property type="component" value="Unassembled WGS sequence"/>
</dbReference>
<dbReference type="GO" id="GO:0000981">
    <property type="term" value="F:DNA-binding transcription factor activity, RNA polymerase II-specific"/>
    <property type="evidence" value="ECO:0007669"/>
    <property type="project" value="InterPro"/>
</dbReference>
<dbReference type="AlphaFoldDB" id="A0A1S9RVJ4"/>
<dbReference type="Gene3D" id="4.10.240.10">
    <property type="entry name" value="Zn(2)-C6 fungal-type DNA-binding domain"/>
    <property type="match status" value="1"/>
</dbReference>
<dbReference type="EMBL" id="LJBN01000112">
    <property type="protein sequence ID" value="OOQ89341.1"/>
    <property type="molecule type" value="Genomic_DNA"/>
</dbReference>
<evidence type="ECO:0000256" key="4">
    <source>
        <dbReference type="ARBA" id="ARBA00023242"/>
    </source>
</evidence>
<dbReference type="InterPro" id="IPR036864">
    <property type="entry name" value="Zn2-C6_fun-type_DNA-bd_sf"/>
</dbReference>